<dbReference type="Pfam" id="PF00561">
    <property type="entry name" value="Abhydrolase_1"/>
    <property type="match status" value="1"/>
</dbReference>
<gene>
    <name evidence="2" type="ORF">E1267_43675</name>
</gene>
<dbReference type="OrthoDB" id="495620at2"/>
<keyword evidence="3" id="KW-1185">Reference proteome</keyword>
<dbReference type="RefSeq" id="WP_132342178.1">
    <property type="nucleotide sequence ID" value="NZ_SMJZ01000420.1"/>
</dbReference>
<keyword evidence="2" id="KW-0378">Hydrolase</keyword>
<dbReference type="InterPro" id="IPR029058">
    <property type="entry name" value="AB_hydrolase_fold"/>
</dbReference>
<dbReference type="GO" id="GO:0016787">
    <property type="term" value="F:hydrolase activity"/>
    <property type="evidence" value="ECO:0007669"/>
    <property type="project" value="UniProtKB-KW"/>
</dbReference>
<dbReference type="PANTHER" id="PTHR43194:SF2">
    <property type="entry name" value="PEROXISOMAL MEMBRANE PROTEIN LPX1"/>
    <property type="match status" value="1"/>
</dbReference>
<dbReference type="Gene3D" id="3.40.50.1820">
    <property type="entry name" value="alpha/beta hydrolase"/>
    <property type="match status" value="1"/>
</dbReference>
<reference evidence="2 3" key="1">
    <citation type="submission" date="2019-02" db="EMBL/GenBank/DDBJ databases">
        <title>Draft genome sequences of novel Actinobacteria.</title>
        <authorList>
            <person name="Sahin N."/>
            <person name="Ay H."/>
            <person name="Saygin H."/>
        </authorList>
    </citation>
    <scope>NUCLEOTIDE SEQUENCE [LARGE SCALE GENOMIC DNA]</scope>
    <source>
        <strain evidence="2 3">KC201</strain>
    </source>
</reference>
<proteinExistence type="predicted"/>
<dbReference type="PANTHER" id="PTHR43194">
    <property type="entry name" value="HYDROLASE ALPHA/BETA FOLD FAMILY"/>
    <property type="match status" value="1"/>
</dbReference>
<dbReference type="Proteomes" id="UP000295157">
    <property type="component" value="Unassembled WGS sequence"/>
</dbReference>
<evidence type="ECO:0000259" key="1">
    <source>
        <dbReference type="Pfam" id="PF00561"/>
    </source>
</evidence>
<sequence>MVKAGEVGIAWEEAGPEEPVGTVVLLHAAVADMRMWDHQFAALSRRHRVVRYDMRGHGRSGDADDEVCHHEDLLALMDAARIERAALIGSSMGGAYAVEAALAAPSRIAALVLIGSGLTGHQWPREMLDQARERVHSSVPADRLARYRAGTADRVDPADVRAMAKAHTLWQVAGPGRGRDALSDEVWAAAVEMCRLVFERSWSGPRPAERELDPPATTRLTEIAAPTLVINGLSDVPGIQEVSGLLAAGIPGARRLDLQDTGHLPPLERPAEVSAALVTFLSEVFA</sequence>
<feature type="domain" description="AB hydrolase-1" evidence="1">
    <location>
        <begin position="22"/>
        <end position="270"/>
    </location>
</feature>
<dbReference type="InterPro" id="IPR000073">
    <property type="entry name" value="AB_hydrolase_1"/>
</dbReference>
<accession>A0A4R4MGL5</accession>
<dbReference type="PRINTS" id="PR00412">
    <property type="entry name" value="EPOXHYDRLASE"/>
</dbReference>
<name>A0A4R4MGL5_9ACTN</name>
<comment type="caution">
    <text evidence="2">The sequence shown here is derived from an EMBL/GenBank/DDBJ whole genome shotgun (WGS) entry which is preliminary data.</text>
</comment>
<dbReference type="AlphaFoldDB" id="A0A4R4MGL5"/>
<organism evidence="2 3">
    <name type="scientific">Nonomuraea longispora</name>
    <dbReference type="NCBI Taxonomy" id="1848320"/>
    <lineage>
        <taxon>Bacteria</taxon>
        <taxon>Bacillati</taxon>
        <taxon>Actinomycetota</taxon>
        <taxon>Actinomycetes</taxon>
        <taxon>Streptosporangiales</taxon>
        <taxon>Streptosporangiaceae</taxon>
        <taxon>Nonomuraea</taxon>
    </lineage>
</organism>
<evidence type="ECO:0000313" key="3">
    <source>
        <dbReference type="Proteomes" id="UP000295157"/>
    </source>
</evidence>
<dbReference type="InterPro" id="IPR000639">
    <property type="entry name" value="Epox_hydrolase-like"/>
</dbReference>
<dbReference type="InterPro" id="IPR050228">
    <property type="entry name" value="Carboxylesterase_BioH"/>
</dbReference>
<dbReference type="PRINTS" id="PR00111">
    <property type="entry name" value="ABHYDROLASE"/>
</dbReference>
<dbReference type="EMBL" id="SMJZ01000420">
    <property type="protein sequence ID" value="TDB92839.1"/>
    <property type="molecule type" value="Genomic_DNA"/>
</dbReference>
<evidence type="ECO:0000313" key="2">
    <source>
        <dbReference type="EMBL" id="TDB92839.1"/>
    </source>
</evidence>
<dbReference type="SUPFAM" id="SSF53474">
    <property type="entry name" value="alpha/beta-Hydrolases"/>
    <property type="match status" value="1"/>
</dbReference>
<protein>
    <submittedName>
        <fullName evidence="2">Alpha/beta fold hydrolase</fullName>
    </submittedName>
</protein>